<dbReference type="InterPro" id="IPR050277">
    <property type="entry name" value="Sodium:Solute_Symporter"/>
</dbReference>
<dbReference type="PANTHER" id="PTHR48086:SF8">
    <property type="entry name" value="MONOCARBOXYLIC ACID PERMEASE"/>
    <property type="match status" value="1"/>
</dbReference>
<comment type="subcellular location">
    <subcellularLocation>
        <location evidence="1">Membrane</location>
        <topology evidence="1">Multi-pass membrane protein</topology>
    </subcellularLocation>
</comment>
<dbReference type="InterPro" id="IPR038377">
    <property type="entry name" value="Na/Glc_symporter_sf"/>
</dbReference>
<evidence type="ECO:0000256" key="3">
    <source>
        <dbReference type="ARBA" id="ARBA00022448"/>
    </source>
</evidence>
<dbReference type="EMBL" id="FNED01000004">
    <property type="protein sequence ID" value="SDI49110.1"/>
    <property type="molecule type" value="Genomic_DNA"/>
</dbReference>
<dbReference type="InterPro" id="IPR001734">
    <property type="entry name" value="Na/solute_symporter"/>
</dbReference>
<gene>
    <name evidence="9" type="ORF">SAMN04487909_104211</name>
</gene>
<evidence type="ECO:0000313" key="10">
    <source>
        <dbReference type="Proteomes" id="UP000182836"/>
    </source>
</evidence>
<feature type="transmembrane region" description="Helical" evidence="8">
    <location>
        <begin position="72"/>
        <end position="94"/>
    </location>
</feature>
<evidence type="ECO:0000256" key="4">
    <source>
        <dbReference type="ARBA" id="ARBA00022692"/>
    </source>
</evidence>
<keyword evidence="6 8" id="KW-0472">Membrane</keyword>
<dbReference type="RefSeq" id="WP_074714892.1">
    <property type="nucleotide sequence ID" value="NZ_BJOA01000134.1"/>
</dbReference>
<sequence>MAVVVFGGVILFSLALAMYSRRGKSANVEDYLVGGRSFSGILLFFLAVGEVYSIGTMIGFPGGIYAKGVSYGIWFLGYILLAYPIGYFLAPLIWRAGKGYNAMTMSDVVRSHYSHRGFELIFTISVLLFMIPWGQLQFQGLIVALSSLGFNLSPAASVVIAGCIAFFYISVSGVKAPAVVSVLKDILVFLAIVIAGIAVLTKVESVSSLFDLAKQHGTPVTIQNNNDMVSSMSTIFFQAIAFYAIPMLASAIFTGRSEATVKRTQTFMPLYMFMYPFLVITSYFAFIADPGLNDPNQAFIVSVSALFPSWLTGFVEAGTALSGILVLAVSSLSVGAFVSRNLIPNVPETSQRRWVQMVVLLYLVSSMALTLFVPSLMLNIIHTTYYGYGQFVPTILAILFFRRITPIGLAAGLIIGDVAAISMHLNEFNLYGINNGLIALVLNFVVTLGVSYLTKDWKKTNTPIVYNKDEVYTIPEKMIQRLSLVKAMHE</sequence>
<keyword evidence="5 8" id="KW-1133">Transmembrane helix</keyword>
<dbReference type="AlphaFoldDB" id="A0A1G8L1T2"/>
<evidence type="ECO:0000256" key="7">
    <source>
        <dbReference type="RuleBase" id="RU362091"/>
    </source>
</evidence>
<proteinExistence type="inferred from homology"/>
<accession>A0A1G8L1T2</accession>
<feature type="transmembrane region" description="Helical" evidence="8">
    <location>
        <begin position="141"/>
        <end position="169"/>
    </location>
</feature>
<feature type="transmembrane region" description="Helical" evidence="8">
    <location>
        <begin position="321"/>
        <end position="342"/>
    </location>
</feature>
<dbReference type="Pfam" id="PF00474">
    <property type="entry name" value="SSF"/>
    <property type="match status" value="1"/>
</dbReference>
<dbReference type="PANTHER" id="PTHR48086">
    <property type="entry name" value="SODIUM/PROLINE SYMPORTER-RELATED"/>
    <property type="match status" value="1"/>
</dbReference>
<evidence type="ECO:0000256" key="1">
    <source>
        <dbReference type="ARBA" id="ARBA00004141"/>
    </source>
</evidence>
<evidence type="ECO:0000256" key="8">
    <source>
        <dbReference type="SAM" id="Phobius"/>
    </source>
</evidence>
<feature type="transmembrane region" description="Helical" evidence="8">
    <location>
        <begin position="431"/>
        <end position="453"/>
    </location>
</feature>
<feature type="transmembrane region" description="Helical" evidence="8">
    <location>
        <begin position="41"/>
        <end position="60"/>
    </location>
</feature>
<evidence type="ECO:0000256" key="6">
    <source>
        <dbReference type="ARBA" id="ARBA00023136"/>
    </source>
</evidence>
<dbReference type="GO" id="GO:0022857">
    <property type="term" value="F:transmembrane transporter activity"/>
    <property type="evidence" value="ECO:0007669"/>
    <property type="project" value="InterPro"/>
</dbReference>
<dbReference type="OrthoDB" id="9810181at2"/>
<feature type="transmembrane region" description="Helical" evidence="8">
    <location>
        <begin position="298"/>
        <end position="315"/>
    </location>
</feature>
<protein>
    <submittedName>
        <fullName evidence="9">Solute:Na+ symporter, SSS family</fullName>
    </submittedName>
</protein>
<organism evidence="9 10">
    <name type="scientific">Aneurinibacillus migulanus</name>
    <name type="common">Bacillus migulanus</name>
    <dbReference type="NCBI Taxonomy" id="47500"/>
    <lineage>
        <taxon>Bacteria</taxon>
        <taxon>Bacillati</taxon>
        <taxon>Bacillota</taxon>
        <taxon>Bacilli</taxon>
        <taxon>Bacillales</taxon>
        <taxon>Paenibacillaceae</taxon>
        <taxon>Aneurinibacillus group</taxon>
        <taxon>Aneurinibacillus</taxon>
    </lineage>
</organism>
<feature type="transmembrane region" description="Helical" evidence="8">
    <location>
        <begin position="181"/>
        <end position="200"/>
    </location>
</feature>
<reference evidence="9 10" key="1">
    <citation type="submission" date="2016-10" db="EMBL/GenBank/DDBJ databases">
        <authorList>
            <person name="de Groot N.N."/>
        </authorList>
    </citation>
    <scope>NUCLEOTIDE SEQUENCE [LARGE SCALE GENOMIC DNA]</scope>
    <source>
        <strain evidence="9 10">DSM 2895</strain>
    </source>
</reference>
<dbReference type="PROSITE" id="PS50283">
    <property type="entry name" value="NA_SOLUT_SYMP_3"/>
    <property type="match status" value="1"/>
</dbReference>
<dbReference type="Gene3D" id="1.20.1730.10">
    <property type="entry name" value="Sodium/glucose cotransporter"/>
    <property type="match status" value="1"/>
</dbReference>
<dbReference type="GeneID" id="42304217"/>
<comment type="similarity">
    <text evidence="2 7">Belongs to the sodium:solute symporter (SSF) (TC 2.A.21) family.</text>
</comment>
<feature type="transmembrane region" description="Helical" evidence="8">
    <location>
        <begin position="114"/>
        <end position="134"/>
    </location>
</feature>
<feature type="transmembrane region" description="Helical" evidence="8">
    <location>
        <begin position="408"/>
        <end position="425"/>
    </location>
</feature>
<evidence type="ECO:0000256" key="5">
    <source>
        <dbReference type="ARBA" id="ARBA00022989"/>
    </source>
</evidence>
<feature type="transmembrane region" description="Helical" evidence="8">
    <location>
        <begin position="267"/>
        <end position="286"/>
    </location>
</feature>
<evidence type="ECO:0000313" key="9">
    <source>
        <dbReference type="EMBL" id="SDI49110.1"/>
    </source>
</evidence>
<dbReference type="Proteomes" id="UP000182836">
    <property type="component" value="Unassembled WGS sequence"/>
</dbReference>
<dbReference type="CDD" id="cd10322">
    <property type="entry name" value="SLC5sbd"/>
    <property type="match status" value="1"/>
</dbReference>
<keyword evidence="3" id="KW-0813">Transport</keyword>
<feature type="transmembrane region" description="Helical" evidence="8">
    <location>
        <begin position="235"/>
        <end position="255"/>
    </location>
</feature>
<feature type="transmembrane region" description="Helical" evidence="8">
    <location>
        <begin position="354"/>
        <end position="373"/>
    </location>
</feature>
<name>A0A1G8L1T2_ANEMI</name>
<keyword evidence="4 8" id="KW-0812">Transmembrane</keyword>
<dbReference type="GO" id="GO:0005886">
    <property type="term" value="C:plasma membrane"/>
    <property type="evidence" value="ECO:0007669"/>
    <property type="project" value="TreeGrafter"/>
</dbReference>
<evidence type="ECO:0000256" key="2">
    <source>
        <dbReference type="ARBA" id="ARBA00006434"/>
    </source>
</evidence>